<gene>
    <name evidence="2" type="primary">prmA_11</name>
    <name evidence="2" type="ORF">SDC9_21453</name>
</gene>
<dbReference type="GO" id="GO:0032259">
    <property type="term" value="P:methylation"/>
    <property type="evidence" value="ECO:0007669"/>
    <property type="project" value="UniProtKB-KW"/>
</dbReference>
<dbReference type="Gene3D" id="3.40.50.150">
    <property type="entry name" value="Vaccinia Virus protein VP39"/>
    <property type="match status" value="1"/>
</dbReference>
<sequence length="236" mass="26775">MRITKKRHLEIAIENIPRFESPKIDLEQYPTSASIAADLLWNAKNLGDISNRSLIDLGCGTGVFAISSALLNARCAMGVDIDSSAIKIAKKTANNMKISNVKFITEDINNLENFDLENDSNLNNNSNNLNNNFNNYDYLKNLKFETAITNPPFGAQSRGKRGADRIFMKIALNLAKVVYSFHIAETKDFVTNFYENLGGNITHEFFYKFPLLNTYEFHTQESRDIEVIVLRVCKYI</sequence>
<dbReference type="GO" id="GO:0003676">
    <property type="term" value="F:nucleic acid binding"/>
    <property type="evidence" value="ECO:0007669"/>
    <property type="project" value="InterPro"/>
</dbReference>
<keyword evidence="2" id="KW-0489">Methyltransferase</keyword>
<dbReference type="EC" id="2.1.1.-" evidence="2"/>
<dbReference type="GO" id="GO:0005840">
    <property type="term" value="C:ribosome"/>
    <property type="evidence" value="ECO:0007669"/>
    <property type="project" value="UniProtKB-KW"/>
</dbReference>
<keyword evidence="2" id="KW-0689">Ribosomal protein</keyword>
<reference evidence="2" key="1">
    <citation type="submission" date="2019-08" db="EMBL/GenBank/DDBJ databases">
        <authorList>
            <person name="Kucharzyk K."/>
            <person name="Murdoch R.W."/>
            <person name="Higgins S."/>
            <person name="Loffler F."/>
        </authorList>
    </citation>
    <scope>NUCLEOTIDE SEQUENCE</scope>
</reference>
<dbReference type="Pfam" id="PF13847">
    <property type="entry name" value="Methyltransf_31"/>
    <property type="match status" value="1"/>
</dbReference>
<dbReference type="SUPFAM" id="SSF53335">
    <property type="entry name" value="S-adenosyl-L-methionine-dependent methyltransferases"/>
    <property type="match status" value="1"/>
</dbReference>
<dbReference type="PANTHER" id="PTHR23290">
    <property type="entry name" value="RRNA N6-ADENOSINE-METHYLTRANSFERASE METTL5"/>
    <property type="match status" value="1"/>
</dbReference>
<dbReference type="EMBL" id="VSSQ01000090">
    <property type="protein sequence ID" value="MPL75626.1"/>
    <property type="molecule type" value="Genomic_DNA"/>
</dbReference>
<evidence type="ECO:0000313" key="2">
    <source>
        <dbReference type="EMBL" id="MPL75626.1"/>
    </source>
</evidence>
<evidence type="ECO:0000259" key="1">
    <source>
        <dbReference type="Pfam" id="PF13847"/>
    </source>
</evidence>
<dbReference type="InterPro" id="IPR051720">
    <property type="entry name" value="rRNA_MeTrfase/Polyamine_Synth"/>
</dbReference>
<protein>
    <submittedName>
        <fullName evidence="2">Ribosomal protein L11 methyltransferase</fullName>
        <ecNumber evidence="2">2.1.1.-</ecNumber>
    </submittedName>
</protein>
<dbReference type="GO" id="GO:0008168">
    <property type="term" value="F:methyltransferase activity"/>
    <property type="evidence" value="ECO:0007669"/>
    <property type="project" value="UniProtKB-KW"/>
</dbReference>
<accession>A0A644U9K3</accession>
<dbReference type="CDD" id="cd02440">
    <property type="entry name" value="AdoMet_MTases"/>
    <property type="match status" value="1"/>
</dbReference>
<dbReference type="PROSITE" id="PS00092">
    <property type="entry name" value="N6_MTASE"/>
    <property type="match status" value="1"/>
</dbReference>
<dbReference type="InterPro" id="IPR002052">
    <property type="entry name" value="DNA_methylase_N6_adenine_CS"/>
</dbReference>
<keyword evidence="2" id="KW-0687">Ribonucleoprotein</keyword>
<proteinExistence type="predicted"/>
<dbReference type="InterPro" id="IPR025714">
    <property type="entry name" value="Methyltranfer_dom"/>
</dbReference>
<name>A0A644U9K3_9ZZZZ</name>
<dbReference type="InterPro" id="IPR029063">
    <property type="entry name" value="SAM-dependent_MTases_sf"/>
</dbReference>
<feature type="domain" description="Methyltransferase" evidence="1">
    <location>
        <begin position="51"/>
        <end position="120"/>
    </location>
</feature>
<keyword evidence="2" id="KW-0808">Transferase</keyword>
<comment type="caution">
    <text evidence="2">The sequence shown here is derived from an EMBL/GenBank/DDBJ whole genome shotgun (WGS) entry which is preliminary data.</text>
</comment>
<dbReference type="AlphaFoldDB" id="A0A644U9K3"/>
<dbReference type="PANTHER" id="PTHR23290:SF0">
    <property type="entry name" value="RRNA N6-ADENOSINE-METHYLTRANSFERASE METTL5"/>
    <property type="match status" value="1"/>
</dbReference>
<organism evidence="2">
    <name type="scientific">bioreactor metagenome</name>
    <dbReference type="NCBI Taxonomy" id="1076179"/>
    <lineage>
        <taxon>unclassified sequences</taxon>
        <taxon>metagenomes</taxon>
        <taxon>ecological metagenomes</taxon>
    </lineage>
</organism>